<protein>
    <submittedName>
        <fullName evidence="1">Uncharacterized protein</fullName>
    </submittedName>
</protein>
<organism evidence="1 2">
    <name type="scientific">Kribbella pratensis</name>
    <dbReference type="NCBI Taxonomy" id="2512112"/>
    <lineage>
        <taxon>Bacteria</taxon>
        <taxon>Bacillati</taxon>
        <taxon>Actinomycetota</taxon>
        <taxon>Actinomycetes</taxon>
        <taxon>Propionibacteriales</taxon>
        <taxon>Kribbellaceae</taxon>
        <taxon>Kribbella</taxon>
    </lineage>
</organism>
<dbReference type="Proteomes" id="UP000295146">
    <property type="component" value="Unassembled WGS sequence"/>
</dbReference>
<name>A0A4R8BM66_9ACTN</name>
<gene>
    <name evidence="1" type="ORF">EV653_8160</name>
</gene>
<evidence type="ECO:0000313" key="2">
    <source>
        <dbReference type="Proteomes" id="UP000295146"/>
    </source>
</evidence>
<proteinExistence type="predicted"/>
<dbReference type="EMBL" id="SODP01000005">
    <property type="protein sequence ID" value="TDW54837.1"/>
    <property type="molecule type" value="Genomic_DNA"/>
</dbReference>
<dbReference type="AlphaFoldDB" id="A0A4R8BM66"/>
<comment type="caution">
    <text evidence="1">The sequence shown here is derived from an EMBL/GenBank/DDBJ whole genome shotgun (WGS) entry which is preliminary data.</text>
</comment>
<sequence length="176" mass="19696">MNSPSLPARQPVDNSGGKALFLATVNAMPLDIPAFNNAFGRAYDRVHRSAQPADLAAEQDKLRALVPADASEEDRTWTGHLINDLAEPPPPPREWSELYHEAVRIHVAVYPPKGTTEEQLAMLADGRRRIWELADRASPDEEWDIRAMTEDLESMENWIRNPAFPLTETPFPSSDA</sequence>
<accession>A0A4R8BM66</accession>
<evidence type="ECO:0000313" key="1">
    <source>
        <dbReference type="EMBL" id="TDW54837.1"/>
    </source>
</evidence>
<keyword evidence="2" id="KW-1185">Reference proteome</keyword>
<reference evidence="1 2" key="1">
    <citation type="submission" date="2019-03" db="EMBL/GenBank/DDBJ databases">
        <title>Genomic Encyclopedia of Type Strains, Phase III (KMG-III): the genomes of soil and plant-associated and newly described type strains.</title>
        <authorList>
            <person name="Whitman W."/>
        </authorList>
    </citation>
    <scope>NUCLEOTIDE SEQUENCE [LARGE SCALE GENOMIC DNA]</scope>
    <source>
        <strain evidence="1 2">VKM Ac-2573</strain>
    </source>
</reference>